<name>A0ABN0TE70_9GAMM</name>
<keyword evidence="1" id="KW-0812">Transmembrane</keyword>
<keyword evidence="1" id="KW-1133">Transmembrane helix</keyword>
<sequence length="216" mass="24723">MARRKRRQRKTQPEPTIPWYKKVWFVISATAVVVSTVIINGPSLLENARKLPSEYSETSNQFKSWIYDDSGWTGNWSGHPEMYADIADMNLSDVDMKITLSSKGGFIDGTIATKEICKRVTIYNYVILTGEVDITGKSAVVIAWDIFQGQKVNFAKLRLNRDGEIMTVIPEEGMKDLFPQEARIAWDGPIEYDHSFCLEERKEIFKSLRNPHSPKE</sequence>
<feature type="transmembrane region" description="Helical" evidence="1">
    <location>
        <begin position="23"/>
        <end position="45"/>
    </location>
</feature>
<protein>
    <submittedName>
        <fullName evidence="2">Uncharacterized protein</fullName>
    </submittedName>
</protein>
<gene>
    <name evidence="2" type="ORF">GCM10008964_08760</name>
</gene>
<accession>A0ABN0TE70</accession>
<dbReference type="Proteomes" id="UP001501476">
    <property type="component" value="Unassembled WGS sequence"/>
</dbReference>
<dbReference type="RefSeq" id="WP_286304963.1">
    <property type="nucleotide sequence ID" value="NZ_AP027741.1"/>
</dbReference>
<evidence type="ECO:0000256" key="1">
    <source>
        <dbReference type="SAM" id="Phobius"/>
    </source>
</evidence>
<dbReference type="EMBL" id="BAAADG010000003">
    <property type="protein sequence ID" value="GAA0219367.1"/>
    <property type="molecule type" value="Genomic_DNA"/>
</dbReference>
<keyword evidence="3" id="KW-1185">Reference proteome</keyword>
<reference evidence="2 3" key="1">
    <citation type="journal article" date="2019" name="Int. J. Syst. Evol. Microbiol.">
        <title>The Global Catalogue of Microorganisms (GCM) 10K type strain sequencing project: providing services to taxonomists for standard genome sequencing and annotation.</title>
        <authorList>
            <consortium name="The Broad Institute Genomics Platform"/>
            <consortium name="The Broad Institute Genome Sequencing Center for Infectious Disease"/>
            <person name="Wu L."/>
            <person name="Ma J."/>
        </authorList>
    </citation>
    <scope>NUCLEOTIDE SEQUENCE [LARGE SCALE GENOMIC DNA]</scope>
    <source>
        <strain evidence="2 3">JCM 6886</strain>
    </source>
</reference>
<evidence type="ECO:0000313" key="2">
    <source>
        <dbReference type="EMBL" id="GAA0219367.1"/>
    </source>
</evidence>
<organism evidence="2 3">
    <name type="scientific">Methylophaga marina</name>
    <dbReference type="NCBI Taxonomy" id="45495"/>
    <lineage>
        <taxon>Bacteria</taxon>
        <taxon>Pseudomonadati</taxon>
        <taxon>Pseudomonadota</taxon>
        <taxon>Gammaproteobacteria</taxon>
        <taxon>Thiotrichales</taxon>
        <taxon>Piscirickettsiaceae</taxon>
        <taxon>Methylophaga</taxon>
    </lineage>
</organism>
<keyword evidence="1" id="KW-0472">Membrane</keyword>
<comment type="caution">
    <text evidence="2">The sequence shown here is derived from an EMBL/GenBank/DDBJ whole genome shotgun (WGS) entry which is preliminary data.</text>
</comment>
<evidence type="ECO:0000313" key="3">
    <source>
        <dbReference type="Proteomes" id="UP001501476"/>
    </source>
</evidence>
<proteinExistence type="predicted"/>